<evidence type="ECO:0000313" key="2">
    <source>
        <dbReference type="Proteomes" id="UP000192448"/>
    </source>
</evidence>
<protein>
    <submittedName>
        <fullName evidence="1">Uncharacterized protein</fullName>
    </submittedName>
</protein>
<sequence>MSVTAFQDLPLADRDREWDGDAADKRVRKWADAQDEPNAKYRDAHVWYDKDAKDNFTAYKLLIADVVGGKLEAVPRGVMAAGGIMDGARGGIDIPEDDVDRVKSHLAKYYKKMGEAPPWDRR</sequence>
<reference evidence="1 2" key="1">
    <citation type="submission" date="2017-02" db="EMBL/GenBank/DDBJ databases">
        <title>The new phylogeny of genus Mycobacterium.</title>
        <authorList>
            <person name="Tortoli E."/>
            <person name="Trovato A."/>
            <person name="Cirillo D.M."/>
        </authorList>
    </citation>
    <scope>NUCLEOTIDE SEQUENCE [LARGE SCALE GENOMIC DNA]</scope>
    <source>
        <strain evidence="1 2">RW6</strain>
    </source>
</reference>
<name>A0A1X0AX55_9MYCO</name>
<dbReference type="RefSeq" id="WP_083165119.1">
    <property type="nucleotide sequence ID" value="NZ_MVHF01000015.1"/>
</dbReference>
<dbReference type="EMBL" id="MVHF01000015">
    <property type="protein sequence ID" value="ORA34630.1"/>
    <property type="molecule type" value="Genomic_DNA"/>
</dbReference>
<accession>A0A1X0AX55</accession>
<evidence type="ECO:0000313" key="1">
    <source>
        <dbReference type="EMBL" id="ORA34630.1"/>
    </source>
</evidence>
<dbReference type="AlphaFoldDB" id="A0A1X0AX55"/>
<dbReference type="Proteomes" id="UP000192448">
    <property type="component" value="Unassembled WGS sequence"/>
</dbReference>
<organism evidence="1 2">
    <name type="scientific">Mycobacterium aquaticum</name>
    <dbReference type="NCBI Taxonomy" id="1927124"/>
    <lineage>
        <taxon>Bacteria</taxon>
        <taxon>Bacillati</taxon>
        <taxon>Actinomycetota</taxon>
        <taxon>Actinomycetes</taxon>
        <taxon>Mycobacteriales</taxon>
        <taxon>Mycobacteriaceae</taxon>
        <taxon>Mycobacterium</taxon>
    </lineage>
</organism>
<proteinExistence type="predicted"/>
<dbReference type="STRING" id="1927124.BST13_16585"/>
<comment type="caution">
    <text evidence="1">The sequence shown here is derived from an EMBL/GenBank/DDBJ whole genome shotgun (WGS) entry which is preliminary data.</text>
</comment>
<keyword evidence="2" id="KW-1185">Reference proteome</keyword>
<dbReference type="OrthoDB" id="3213130at2"/>
<gene>
    <name evidence="1" type="ORF">BST13_16585</name>
</gene>